<dbReference type="EMBL" id="JAAAID010000418">
    <property type="protein sequence ID" value="KAG0017755.1"/>
    <property type="molecule type" value="Genomic_DNA"/>
</dbReference>
<dbReference type="PANTHER" id="PTHR43303">
    <property type="entry name" value="NADPH DEHYDROGENASE C23G7.10C-RELATED"/>
    <property type="match status" value="1"/>
</dbReference>
<dbReference type="GO" id="GO:0010181">
    <property type="term" value="F:FMN binding"/>
    <property type="evidence" value="ECO:0007669"/>
    <property type="project" value="InterPro"/>
</dbReference>
<evidence type="ECO:0000256" key="1">
    <source>
        <dbReference type="ARBA" id="ARBA00001917"/>
    </source>
</evidence>
<dbReference type="PANTHER" id="PTHR43303:SF4">
    <property type="entry name" value="NADPH DEHYDROGENASE C23G7.10C-RELATED"/>
    <property type="match status" value="1"/>
</dbReference>
<keyword evidence="3" id="KW-0288">FMN</keyword>
<keyword evidence="5" id="KW-0560">Oxidoreductase</keyword>
<evidence type="ECO:0000313" key="7">
    <source>
        <dbReference type="EMBL" id="KAG0017755.1"/>
    </source>
</evidence>
<gene>
    <name evidence="7" type="ORF">BGZ80_007951</name>
</gene>
<reference evidence="7" key="1">
    <citation type="journal article" date="2020" name="Fungal Divers.">
        <title>Resolving the Mortierellaceae phylogeny through synthesis of multi-gene phylogenetics and phylogenomics.</title>
        <authorList>
            <person name="Vandepol N."/>
            <person name="Liber J."/>
            <person name="Desiro A."/>
            <person name="Na H."/>
            <person name="Kennedy M."/>
            <person name="Barry K."/>
            <person name="Grigoriev I.V."/>
            <person name="Miller A.N."/>
            <person name="O'Donnell K."/>
            <person name="Stajich J.E."/>
            <person name="Bonito G."/>
        </authorList>
    </citation>
    <scope>NUCLEOTIDE SEQUENCE</scope>
    <source>
        <strain evidence="7">NRRL 2769</strain>
    </source>
</reference>
<evidence type="ECO:0000256" key="2">
    <source>
        <dbReference type="ARBA" id="ARBA00022630"/>
    </source>
</evidence>
<organism evidence="7 8">
    <name type="scientific">Entomortierella chlamydospora</name>
    <dbReference type="NCBI Taxonomy" id="101097"/>
    <lineage>
        <taxon>Eukaryota</taxon>
        <taxon>Fungi</taxon>
        <taxon>Fungi incertae sedis</taxon>
        <taxon>Mucoromycota</taxon>
        <taxon>Mortierellomycotina</taxon>
        <taxon>Mortierellomycetes</taxon>
        <taxon>Mortierellales</taxon>
        <taxon>Mortierellaceae</taxon>
        <taxon>Entomortierella</taxon>
    </lineage>
</organism>
<dbReference type="InterPro" id="IPR013785">
    <property type="entry name" value="Aldolase_TIM"/>
</dbReference>
<dbReference type="OrthoDB" id="72788at2759"/>
<dbReference type="SUPFAM" id="SSF51395">
    <property type="entry name" value="FMN-linked oxidoreductases"/>
    <property type="match status" value="1"/>
</dbReference>
<evidence type="ECO:0000313" key="8">
    <source>
        <dbReference type="Proteomes" id="UP000703661"/>
    </source>
</evidence>
<protein>
    <recommendedName>
        <fullName evidence="6">NADH:flavin oxidoreductase/NADH oxidase N-terminal domain-containing protein</fullName>
    </recommendedName>
</protein>
<dbReference type="AlphaFoldDB" id="A0A9P6T1E1"/>
<evidence type="ECO:0000256" key="5">
    <source>
        <dbReference type="ARBA" id="ARBA00023002"/>
    </source>
</evidence>
<dbReference type="GO" id="GO:0050661">
    <property type="term" value="F:NADP binding"/>
    <property type="evidence" value="ECO:0007669"/>
    <property type="project" value="InterPro"/>
</dbReference>
<dbReference type="Gene3D" id="3.20.20.70">
    <property type="entry name" value="Aldolase class I"/>
    <property type="match status" value="1"/>
</dbReference>
<dbReference type="InterPro" id="IPR044152">
    <property type="entry name" value="YqjM-like"/>
</dbReference>
<comment type="caution">
    <text evidence="7">The sequence shown here is derived from an EMBL/GenBank/DDBJ whole genome shotgun (WGS) entry which is preliminary data.</text>
</comment>
<feature type="domain" description="NADH:flavin oxidoreductase/NADH oxidase N-terminal" evidence="6">
    <location>
        <begin position="68"/>
        <end position="410"/>
    </location>
</feature>
<sequence length="427" mass="46272">MLPIHRILTSTARPAVSRAMRTSRLPISSLNTTFAKAFTTSQISRQEAFRIKPSVAPGTSTGKDTPLLFQPFNVKDLTIANRLVVAPMCMYSSKDGYMTDFHLVHLGSFAINGAGLVLAEATAVDPRGRISPADTGIWSDNHIPAIKRVADFVHSQGSKFGIQLAHAGRKASVNAPYNSEAFSETEYWRDDVVGPSGGPESRWDEKHAVPRALTVSEIQDVVKAFGAAAARAAKAGADTVEIQSVHGYLIHQFLSPVSNQRTDQYGGSLENRARLMLEVIKEVRANFPAEKPIFMRISGSDCVEHLDIPSWDIEQTVQVSKWAKEAGVDVLHLSSAGNTPLQKVAYAPGYQVHYAERVRKEVPGLPVIAVGSITGGKQAQEILESGKADLIAGARTFLKQPSFVLEAARELGVEVAYAPQYSLAKTL</sequence>
<dbReference type="CDD" id="cd02932">
    <property type="entry name" value="OYE_YqiM_FMN"/>
    <property type="match status" value="1"/>
</dbReference>
<keyword evidence="8" id="KW-1185">Reference proteome</keyword>
<evidence type="ECO:0000256" key="3">
    <source>
        <dbReference type="ARBA" id="ARBA00022643"/>
    </source>
</evidence>
<dbReference type="Pfam" id="PF00724">
    <property type="entry name" value="Oxidored_FMN"/>
    <property type="match status" value="1"/>
</dbReference>
<comment type="cofactor">
    <cofactor evidence="1">
        <name>FMN</name>
        <dbReference type="ChEBI" id="CHEBI:58210"/>
    </cofactor>
</comment>
<name>A0A9P6T1E1_9FUNG</name>
<proteinExistence type="predicted"/>
<keyword evidence="4" id="KW-0521">NADP</keyword>
<evidence type="ECO:0000259" key="6">
    <source>
        <dbReference type="Pfam" id="PF00724"/>
    </source>
</evidence>
<accession>A0A9P6T1E1</accession>
<keyword evidence="2" id="KW-0285">Flavoprotein</keyword>
<dbReference type="Proteomes" id="UP000703661">
    <property type="component" value="Unassembled WGS sequence"/>
</dbReference>
<dbReference type="InterPro" id="IPR001155">
    <property type="entry name" value="OxRdtase_FMN_N"/>
</dbReference>
<evidence type="ECO:0000256" key="4">
    <source>
        <dbReference type="ARBA" id="ARBA00022857"/>
    </source>
</evidence>
<dbReference type="GO" id="GO:0003959">
    <property type="term" value="F:NADPH dehydrogenase activity"/>
    <property type="evidence" value="ECO:0007669"/>
    <property type="project" value="InterPro"/>
</dbReference>